<dbReference type="Proteomes" id="UP000694906">
    <property type="component" value="Unplaced"/>
</dbReference>
<dbReference type="GeneID" id="101720945"/>
<reference evidence="10" key="2">
    <citation type="submission" date="2025-04" db="UniProtKB">
        <authorList>
            <consortium name="RefSeq"/>
        </authorList>
    </citation>
    <scope>IDENTIFICATION</scope>
</reference>
<gene>
    <name evidence="10" type="primary">Lrrn4</name>
    <name evidence="7" type="ORF">GW7_01585</name>
</gene>
<dbReference type="eggNOG" id="KOG0619">
    <property type="taxonomic scope" value="Eukaryota"/>
</dbReference>
<dbReference type="SUPFAM" id="SSF49265">
    <property type="entry name" value="Fibronectin type III"/>
    <property type="match status" value="1"/>
</dbReference>
<dbReference type="Pfam" id="PF00041">
    <property type="entry name" value="fn3"/>
    <property type="match status" value="1"/>
</dbReference>
<dbReference type="InterPro" id="IPR013783">
    <property type="entry name" value="Ig-like_fold"/>
</dbReference>
<evidence type="ECO:0000256" key="5">
    <source>
        <dbReference type="SAM" id="SignalP"/>
    </source>
</evidence>
<reference evidence="7 8" key="1">
    <citation type="journal article" date="2011" name="Nature">
        <title>Genome sequencing reveals insights into physiology and longevity of the naked mole rat.</title>
        <authorList>
            <person name="Kim E.B."/>
            <person name="Fang X."/>
            <person name="Fushan A.A."/>
            <person name="Huang Z."/>
            <person name="Lobanov A.V."/>
            <person name="Han L."/>
            <person name="Marino S.M."/>
            <person name="Sun X."/>
            <person name="Turanov A.A."/>
            <person name="Yang P."/>
            <person name="Yim S.H."/>
            <person name="Zhao X."/>
            <person name="Kasaikina M.V."/>
            <person name="Stoletzki N."/>
            <person name="Peng C."/>
            <person name="Polak P."/>
            <person name="Xiong Z."/>
            <person name="Kiezun A."/>
            <person name="Zhu Y."/>
            <person name="Chen Y."/>
            <person name="Kryukov G.V."/>
            <person name="Zhang Q."/>
            <person name="Peshkin L."/>
            <person name="Yang L."/>
            <person name="Bronson R.T."/>
            <person name="Buffenstein R."/>
            <person name="Wang B."/>
            <person name="Han C."/>
            <person name="Li Q."/>
            <person name="Chen L."/>
            <person name="Zhao W."/>
            <person name="Sunyaev S.R."/>
            <person name="Park T.J."/>
            <person name="Zhang G."/>
            <person name="Wang J."/>
            <person name="Gladyshev V.N."/>
        </authorList>
    </citation>
    <scope>NUCLEOTIDE SEQUENCE [LARGE SCALE GENOMIC DNA]</scope>
</reference>
<feature type="compositionally biased region" description="Polar residues" evidence="3">
    <location>
        <begin position="372"/>
        <end position="390"/>
    </location>
</feature>
<dbReference type="PANTHER" id="PTHR24366:SF13">
    <property type="entry name" value="LEUCINE-RICH REPEAT NEURONAL PROTEIN 4"/>
    <property type="match status" value="1"/>
</dbReference>
<dbReference type="Gene3D" id="2.60.40.10">
    <property type="entry name" value="Immunoglobulins"/>
    <property type="match status" value="1"/>
</dbReference>
<feature type="transmembrane region" description="Helical" evidence="4">
    <location>
        <begin position="553"/>
        <end position="578"/>
    </location>
</feature>
<sequence length="651" mass="71012">MRWTLLLLLLTVQRQSEAGPHQEKASGFGLAPQRSPGSGGSTATTSPCEGLPAAGATAWTLANRNLERLPRCLPRTLQSLDCSHNQLHALSVGELSHLPELQELTLHHNSIATLRWGLRAPPGLRVLDLSYNRLNKLPQCLIPPRHTPSVLELAGNPLRELPARAFVCFPALQQLNLSSTELGGGAQGGIARAAFAGAAGEPLATLKVLDLSGTHLQQIESGWIRNLPNLTHLYLRKMPRLRTLEGDIFKMTPNLQQLDCHDSPDLTSVHTHIFRDTPSLQTLLFHNCNLSSFPPWTMNSSQVPSVTLFGNPLTCSCELSWLFMDAERTVLSRAADTMCSPAAGSRGPFSAPLPLSQLPGVCRSDLLASNQPVGGQPSVTKGSSHLTPSDNGIPVILLDDDSQEERDREEVDVPTQPGRCDYNLCRHLQTPCLELQKHSHCTCPGLSREDTVPDPPQLQRVSELTDTSVLIRWCAPYSVVRTYQIHYFTEGDARNQSVGDIYATARQHPLYGLSPSTTYQVCVVAANAAGLSQLEPMGWRRPCTTVTTKPSSVVILMALGTACSLLLLSTLVLSVCLFRQGQKLCRHNHNTYLVSFKNPYLMPLENPGQDCRQSAVMGVLPGVCEAPGSIPSTTQRGEEPAFDPVKLQTFY</sequence>
<dbReference type="AlphaFoldDB" id="G5BY81"/>
<accession>G5BY81</accession>
<evidence type="ECO:0000259" key="6">
    <source>
        <dbReference type="PROSITE" id="PS50853"/>
    </source>
</evidence>
<keyword evidence="4" id="KW-1133">Transmembrane helix</keyword>
<keyword evidence="1" id="KW-0433">Leucine-rich repeat</keyword>
<dbReference type="Proteomes" id="UP000006813">
    <property type="component" value="Unassembled WGS sequence"/>
</dbReference>
<organism evidence="7 8">
    <name type="scientific">Heterocephalus glaber</name>
    <name type="common">Naked mole rat</name>
    <dbReference type="NCBI Taxonomy" id="10181"/>
    <lineage>
        <taxon>Eukaryota</taxon>
        <taxon>Metazoa</taxon>
        <taxon>Chordata</taxon>
        <taxon>Craniata</taxon>
        <taxon>Vertebrata</taxon>
        <taxon>Euteleostomi</taxon>
        <taxon>Mammalia</taxon>
        <taxon>Eutheria</taxon>
        <taxon>Euarchontoglires</taxon>
        <taxon>Glires</taxon>
        <taxon>Rodentia</taxon>
        <taxon>Hystricomorpha</taxon>
        <taxon>Bathyergidae</taxon>
        <taxon>Heterocephalus</taxon>
    </lineage>
</organism>
<dbReference type="GO" id="GO:0005886">
    <property type="term" value="C:plasma membrane"/>
    <property type="evidence" value="ECO:0007669"/>
    <property type="project" value="TreeGrafter"/>
</dbReference>
<dbReference type="PANTHER" id="PTHR24366">
    <property type="entry name" value="IG(IMMUNOGLOBULIN) AND LRR(LEUCINE RICH REPEAT) DOMAINS"/>
    <property type="match status" value="1"/>
</dbReference>
<dbReference type="KEGG" id="hgl:101720945"/>
<dbReference type="RefSeq" id="XP_004840857.1">
    <property type="nucleotide sequence ID" value="XM_004840800.2"/>
</dbReference>
<evidence type="ECO:0000313" key="9">
    <source>
        <dbReference type="Proteomes" id="UP000694906"/>
    </source>
</evidence>
<dbReference type="CDD" id="cd00063">
    <property type="entry name" value="FN3"/>
    <property type="match status" value="1"/>
</dbReference>
<evidence type="ECO:0000256" key="2">
    <source>
        <dbReference type="ARBA" id="ARBA00022737"/>
    </source>
</evidence>
<dbReference type="InterPro" id="IPR003961">
    <property type="entry name" value="FN3_dom"/>
</dbReference>
<keyword evidence="2" id="KW-0677">Repeat</keyword>
<feature type="domain" description="Fibronectin type-III" evidence="6">
    <location>
        <begin position="452"/>
        <end position="551"/>
    </location>
</feature>
<evidence type="ECO:0000256" key="4">
    <source>
        <dbReference type="SAM" id="Phobius"/>
    </source>
</evidence>
<evidence type="ECO:0000313" key="7">
    <source>
        <dbReference type="EMBL" id="EHB14242.1"/>
    </source>
</evidence>
<protein>
    <submittedName>
        <fullName evidence="7 10">Leucine-rich repeat neuronal protein 4</fullName>
    </submittedName>
</protein>
<dbReference type="InterPro" id="IPR003591">
    <property type="entry name" value="Leu-rich_rpt_typical-subtyp"/>
</dbReference>
<dbReference type="EMBL" id="JH172440">
    <property type="protein sequence ID" value="EHB14242.1"/>
    <property type="molecule type" value="Genomic_DNA"/>
</dbReference>
<dbReference type="Gene3D" id="3.80.10.10">
    <property type="entry name" value="Ribonuclease Inhibitor"/>
    <property type="match status" value="2"/>
</dbReference>
<dbReference type="PROSITE" id="PS50853">
    <property type="entry name" value="FN3"/>
    <property type="match status" value="1"/>
</dbReference>
<feature type="region of interest" description="Disordered" evidence="3">
    <location>
        <begin position="372"/>
        <end position="394"/>
    </location>
</feature>
<name>G5BY81_HETGA</name>
<dbReference type="GO" id="GO:0007616">
    <property type="term" value="P:long-term memory"/>
    <property type="evidence" value="ECO:0007669"/>
    <property type="project" value="TreeGrafter"/>
</dbReference>
<dbReference type="InterPro" id="IPR001611">
    <property type="entry name" value="Leu-rich_rpt"/>
</dbReference>
<feature type="region of interest" description="Disordered" evidence="3">
    <location>
        <begin position="18"/>
        <end position="49"/>
    </location>
</feature>
<evidence type="ECO:0000256" key="3">
    <source>
        <dbReference type="SAM" id="MobiDB-lite"/>
    </source>
</evidence>
<keyword evidence="9" id="KW-1185">Reference proteome</keyword>
<dbReference type="SMART" id="SM00060">
    <property type="entry name" value="FN3"/>
    <property type="match status" value="1"/>
</dbReference>
<evidence type="ECO:0000256" key="1">
    <source>
        <dbReference type="ARBA" id="ARBA00022614"/>
    </source>
</evidence>
<dbReference type="SUPFAM" id="SSF52058">
    <property type="entry name" value="L domain-like"/>
    <property type="match status" value="1"/>
</dbReference>
<evidence type="ECO:0000313" key="8">
    <source>
        <dbReference type="Proteomes" id="UP000006813"/>
    </source>
</evidence>
<dbReference type="Pfam" id="PF13855">
    <property type="entry name" value="LRR_8"/>
    <property type="match status" value="2"/>
</dbReference>
<dbReference type="SMART" id="SM00369">
    <property type="entry name" value="LRR_TYP"/>
    <property type="match status" value="6"/>
</dbReference>
<dbReference type="OrthoDB" id="676979at2759"/>
<feature type="signal peptide" evidence="5">
    <location>
        <begin position="1"/>
        <end position="18"/>
    </location>
</feature>
<feature type="chain" id="PRO_5044732726" evidence="5">
    <location>
        <begin position="19"/>
        <end position="651"/>
    </location>
</feature>
<proteinExistence type="predicted"/>
<dbReference type="CTD" id="164312"/>
<keyword evidence="4" id="KW-0472">Membrane</keyword>
<dbReference type="STRING" id="10181.G5BY81"/>
<evidence type="ECO:0000313" key="10">
    <source>
        <dbReference type="RefSeq" id="XP_004840857.1"/>
    </source>
</evidence>
<dbReference type="InParanoid" id="G5BY81"/>
<dbReference type="SMART" id="SM00364">
    <property type="entry name" value="LRR_BAC"/>
    <property type="match status" value="2"/>
</dbReference>
<dbReference type="InterPro" id="IPR032675">
    <property type="entry name" value="LRR_dom_sf"/>
</dbReference>
<keyword evidence="4" id="KW-0812">Transmembrane</keyword>
<keyword evidence="5" id="KW-0732">Signal</keyword>
<dbReference type="InterPro" id="IPR036116">
    <property type="entry name" value="FN3_sf"/>
</dbReference>